<comment type="caution">
    <text evidence="1">The sequence shown here is derived from an EMBL/GenBank/DDBJ whole genome shotgun (WGS) entry which is preliminary data.</text>
</comment>
<gene>
    <name evidence="1" type="ORF">Pint_26195</name>
</gene>
<evidence type="ECO:0000313" key="2">
    <source>
        <dbReference type="Proteomes" id="UP001163603"/>
    </source>
</evidence>
<name>A0ACC0YFD9_9ROSI</name>
<sequence length="127" mass="14983">MSLDPEPSPSSRRSRDWFFPSHSFVHSSHQFTPKYQKHPRQFSKNTRLSQPRQPDSKPPRRPSFRSVSSSNYFRDSNYAGLEKERCTPRAARSNLRNPKKSTPNWTEMPTFWTKKPARRMLGFRVNG</sequence>
<evidence type="ECO:0000313" key="1">
    <source>
        <dbReference type="EMBL" id="KAJ0034852.1"/>
    </source>
</evidence>
<accession>A0ACC0YFD9</accession>
<organism evidence="1 2">
    <name type="scientific">Pistacia integerrima</name>
    <dbReference type="NCBI Taxonomy" id="434235"/>
    <lineage>
        <taxon>Eukaryota</taxon>
        <taxon>Viridiplantae</taxon>
        <taxon>Streptophyta</taxon>
        <taxon>Embryophyta</taxon>
        <taxon>Tracheophyta</taxon>
        <taxon>Spermatophyta</taxon>
        <taxon>Magnoliopsida</taxon>
        <taxon>eudicotyledons</taxon>
        <taxon>Gunneridae</taxon>
        <taxon>Pentapetalae</taxon>
        <taxon>rosids</taxon>
        <taxon>malvids</taxon>
        <taxon>Sapindales</taxon>
        <taxon>Anacardiaceae</taxon>
        <taxon>Pistacia</taxon>
    </lineage>
</organism>
<keyword evidence="2" id="KW-1185">Reference proteome</keyword>
<reference evidence="2" key="1">
    <citation type="journal article" date="2023" name="G3 (Bethesda)">
        <title>Genome assembly and association tests identify interacting loci associated with vigor, precocity, and sex in interspecific pistachio rootstocks.</title>
        <authorList>
            <person name="Palmer W."/>
            <person name="Jacygrad E."/>
            <person name="Sagayaradj S."/>
            <person name="Cavanaugh K."/>
            <person name="Han R."/>
            <person name="Bertier L."/>
            <person name="Beede B."/>
            <person name="Kafkas S."/>
            <person name="Golino D."/>
            <person name="Preece J."/>
            <person name="Michelmore R."/>
        </authorList>
    </citation>
    <scope>NUCLEOTIDE SEQUENCE [LARGE SCALE GENOMIC DNA]</scope>
</reference>
<proteinExistence type="predicted"/>
<dbReference type="EMBL" id="CM047742">
    <property type="protein sequence ID" value="KAJ0034852.1"/>
    <property type="molecule type" value="Genomic_DNA"/>
</dbReference>
<protein>
    <submittedName>
        <fullName evidence="1">Uncharacterized protein</fullName>
    </submittedName>
</protein>
<dbReference type="Proteomes" id="UP001163603">
    <property type="component" value="Chromosome 7"/>
</dbReference>